<evidence type="ECO:0000256" key="1">
    <source>
        <dbReference type="SAM" id="MobiDB-lite"/>
    </source>
</evidence>
<dbReference type="GeneTree" id="ENSGT00530000068385"/>
<feature type="compositionally biased region" description="Low complexity" evidence="1">
    <location>
        <begin position="154"/>
        <end position="164"/>
    </location>
</feature>
<dbReference type="HOGENOM" id="CLU_612431_0_0_1"/>
<reference evidence="3" key="1">
    <citation type="submission" date="2003-08" db="EMBL/GenBank/DDBJ databases">
        <authorList>
            <person name="Birren B."/>
            <person name="Nusbaum C."/>
            <person name="Abebe A."/>
            <person name="Abouelleil A."/>
            <person name="Adekoya E."/>
            <person name="Ait-zahra M."/>
            <person name="Allen N."/>
            <person name="Allen T."/>
            <person name="An P."/>
            <person name="Anderson M."/>
            <person name="Anderson S."/>
            <person name="Arachchi H."/>
            <person name="Armbruster J."/>
            <person name="Bachantsang P."/>
            <person name="Baldwin J."/>
            <person name="Barry A."/>
            <person name="Bayul T."/>
            <person name="Blitshsteyn B."/>
            <person name="Bloom T."/>
            <person name="Blye J."/>
            <person name="Boguslavskiy L."/>
            <person name="Borowsky M."/>
            <person name="Boukhgalter B."/>
            <person name="Brunache A."/>
            <person name="Butler J."/>
            <person name="Calixte N."/>
            <person name="Calvo S."/>
            <person name="Camarata J."/>
            <person name="Campo K."/>
            <person name="Chang J."/>
            <person name="Cheshatsang Y."/>
            <person name="Citroen M."/>
            <person name="Collymore A."/>
            <person name="Considine T."/>
            <person name="Cook A."/>
            <person name="Cooke P."/>
            <person name="Corum B."/>
            <person name="Cuomo C."/>
            <person name="David R."/>
            <person name="Dawoe T."/>
            <person name="Degray S."/>
            <person name="Dodge S."/>
            <person name="Dooley K."/>
            <person name="Dorje P."/>
            <person name="Dorjee K."/>
            <person name="Dorris L."/>
            <person name="Duffey N."/>
            <person name="Dupes A."/>
            <person name="Elkins T."/>
            <person name="Engels R."/>
            <person name="Erickson J."/>
            <person name="Farina A."/>
            <person name="Faro S."/>
            <person name="Ferreira P."/>
            <person name="Fischer H."/>
            <person name="Fitzgerald M."/>
            <person name="Foley K."/>
            <person name="Gage D."/>
            <person name="Galagan J."/>
            <person name="Gearin G."/>
            <person name="Gnerre S."/>
            <person name="Gnirke A."/>
            <person name="Goyette A."/>
            <person name="Graham J."/>
            <person name="Grandbois E."/>
            <person name="Gyaltsen K."/>
            <person name="Hafez N."/>
            <person name="Hagopian D."/>
            <person name="Hagos B."/>
            <person name="Hall J."/>
            <person name="Hatcher B."/>
            <person name="Heller A."/>
            <person name="Higgins H."/>
            <person name="Honan T."/>
            <person name="Horn A."/>
            <person name="Houde N."/>
            <person name="Hughes L."/>
            <person name="Hulme W."/>
            <person name="Husby E."/>
            <person name="Iliev I."/>
            <person name="Jaffe D."/>
            <person name="Jones C."/>
            <person name="Kamal M."/>
            <person name="Kamat A."/>
            <person name="Kamvysselis M."/>
            <person name="Karlsson E."/>
            <person name="Kells C."/>
            <person name="Kieu A."/>
            <person name="Kisner P."/>
            <person name="Kodira C."/>
            <person name="Kulbokas E."/>
            <person name="Labutti K."/>
            <person name="Lama D."/>
            <person name="Landers T."/>
            <person name="Leger J."/>
            <person name="Levine S."/>
            <person name="Lewis D."/>
            <person name="Lewis T."/>
            <person name="Lindblad-toh K."/>
            <person name="Liu X."/>
            <person name="Lokyitsang T."/>
            <person name="Lokyitsang Y."/>
            <person name="Lucien O."/>
            <person name="Lui A."/>
            <person name="Ma L.J."/>
            <person name="Mabbitt R."/>
            <person name="Macdonald J."/>
            <person name="Maclean C."/>
            <person name="Major J."/>
            <person name="Manning J."/>
            <person name="Marabella R."/>
            <person name="Maru K."/>
            <person name="Matthews C."/>
            <person name="Mauceli E."/>
            <person name="Mccarthy M."/>
            <person name="Mcdonough S."/>
            <person name="Mcghee T."/>
            <person name="Meldrim J."/>
            <person name="Meneus L."/>
            <person name="Mesirov J."/>
            <person name="Mihalev A."/>
            <person name="Mihova T."/>
            <person name="Mikkelsen T."/>
            <person name="Mlenga V."/>
            <person name="Moru K."/>
            <person name="Mozes J."/>
            <person name="Mulrain L."/>
            <person name="Munson G."/>
            <person name="Naylor J."/>
            <person name="Newes C."/>
            <person name="Nguyen C."/>
            <person name="Nguyen N."/>
            <person name="Nguyen T."/>
            <person name="Nicol R."/>
            <person name="Nielsen C."/>
            <person name="Nizzari M."/>
            <person name="Norbu C."/>
            <person name="Norbu N."/>
            <person name="O'donnell P."/>
            <person name="Okoawo O."/>
            <person name="O'leary S."/>
            <person name="Omotosho B."/>
            <person name="O'neill K."/>
            <person name="Osman S."/>
            <person name="Parker S."/>
            <person name="Perrin D."/>
            <person name="Phunkhang P."/>
            <person name="Piqani B."/>
            <person name="Purcell S."/>
            <person name="Rachupka T."/>
            <person name="Ramasamy U."/>
            <person name="Rameau R."/>
            <person name="Ray V."/>
            <person name="Raymond C."/>
            <person name="Retta R."/>
            <person name="Richardson S."/>
            <person name="Rise C."/>
            <person name="Rodriguez J."/>
            <person name="Rogers J."/>
            <person name="Rogov P."/>
            <person name="Rutman M."/>
            <person name="Schupbach R."/>
            <person name="Seaman C."/>
            <person name="Settipalli S."/>
            <person name="Sharpe T."/>
            <person name="Sheridan J."/>
            <person name="Sherpa N."/>
            <person name="Shi J."/>
            <person name="Smirnov S."/>
            <person name="Smith C."/>
            <person name="Sougnez C."/>
            <person name="Spencer B."/>
            <person name="Stalker J."/>
            <person name="Stange-thomann N."/>
            <person name="Stavropoulos S."/>
            <person name="Stetson K."/>
            <person name="Stone C."/>
            <person name="Stone S."/>
            <person name="Stubbs M."/>
            <person name="Talamas J."/>
            <person name="Tchuinga P."/>
            <person name="Tenzing P."/>
            <person name="Tesfaye S."/>
            <person name="Theodore J."/>
            <person name="Thoulutsang Y."/>
            <person name="Topham K."/>
            <person name="Towey S."/>
            <person name="Tsamla T."/>
            <person name="Tsomo N."/>
            <person name="Vallee D."/>
            <person name="Vassiliev H."/>
            <person name="Venkataraman V."/>
            <person name="Vinson J."/>
            <person name="Vo A."/>
            <person name="Wade C."/>
            <person name="Wang S."/>
            <person name="Wangchuk T."/>
            <person name="Wangdi T."/>
            <person name="Whittaker C."/>
            <person name="Wilkinson J."/>
            <person name="Wu Y."/>
            <person name="Wyman D."/>
            <person name="Yadav S."/>
            <person name="Yang S."/>
            <person name="Yang X."/>
            <person name="Yeager S."/>
            <person name="Yee E."/>
            <person name="Young G."/>
            <person name="Zainoun J."/>
            <person name="Zembeck L."/>
            <person name="Zimmer A."/>
            <person name="Zody M."/>
            <person name="Lander E."/>
        </authorList>
    </citation>
    <scope>NUCLEOTIDE SEQUENCE [LARGE SCALE GENOMIC DNA]</scope>
</reference>
<feature type="compositionally biased region" description="Polar residues" evidence="1">
    <location>
        <begin position="113"/>
        <end position="130"/>
    </location>
</feature>
<name>H2YQS6_CIOSA</name>
<evidence type="ECO:0000313" key="3">
    <source>
        <dbReference type="Proteomes" id="UP000007875"/>
    </source>
</evidence>
<feature type="compositionally biased region" description="Low complexity" evidence="1">
    <location>
        <begin position="339"/>
        <end position="348"/>
    </location>
</feature>
<sequence length="447" mass="48523">MDQSNVLKDNQFQCKTEKVDFGFGGDATSNNNASNNQQQYFNPEMQSNPMFNNQAPSYNEKTSSPFTHSTMTQQSISMNQQQNVNSGNGQMTSQHIHRLSVSVNSKFNVMQKQQQPHNGMNNNRTPSNENEPMRTTPDAPPRLSHPPSANMAKSVSPSPVSYSVTHQPHPGLNSIPNGQTNGGPYFSSAMQNAPMTGSMPQNPNLQRAPRMPIQGTPSYMNQRGGNAGITMGPGINSGMGPAPPNPTGMSKAQQLKELAEKRGPAGINNQWSASASASVNMSSSMSYNGQSLNQRDHMSADMQSFSSFQNSNVNNVSQSQVNMQSNNYMAASVAAQAAVAASHRQQQHPPDTQGSRLSHFNNLEGNFQPQPRHSKPKDDGEIHVQLRGPNEPQPDASSEVQVHAEDPTPANYAGNSSWIRNGHTRTHPWNGVLQSTDGTKVLPFSDS</sequence>
<feature type="compositionally biased region" description="Polar residues" evidence="1">
    <location>
        <begin position="349"/>
        <end position="371"/>
    </location>
</feature>
<dbReference type="Proteomes" id="UP000007875">
    <property type="component" value="Unassembled WGS sequence"/>
</dbReference>
<feature type="region of interest" description="Disordered" evidence="1">
    <location>
        <begin position="113"/>
        <end position="165"/>
    </location>
</feature>
<protein>
    <submittedName>
        <fullName evidence="2">Uncharacterized protein</fullName>
    </submittedName>
</protein>
<evidence type="ECO:0000313" key="2">
    <source>
        <dbReference type="Ensembl" id="ENSCSAVP00000007684.1"/>
    </source>
</evidence>
<dbReference type="InParanoid" id="H2YQS6"/>
<dbReference type="AlphaFoldDB" id="H2YQS6"/>
<keyword evidence="3" id="KW-1185">Reference proteome</keyword>
<dbReference type="Ensembl" id="ENSCSAVT00000007784.1">
    <property type="protein sequence ID" value="ENSCSAVP00000007684.1"/>
    <property type="gene ID" value="ENSCSAVG00000004598.1"/>
</dbReference>
<organism evidence="2 3">
    <name type="scientific">Ciona savignyi</name>
    <name type="common">Pacific transparent sea squirt</name>
    <dbReference type="NCBI Taxonomy" id="51511"/>
    <lineage>
        <taxon>Eukaryota</taxon>
        <taxon>Metazoa</taxon>
        <taxon>Chordata</taxon>
        <taxon>Tunicata</taxon>
        <taxon>Ascidiacea</taxon>
        <taxon>Phlebobranchia</taxon>
        <taxon>Cionidae</taxon>
        <taxon>Ciona</taxon>
    </lineage>
</organism>
<reference evidence="2" key="3">
    <citation type="submission" date="2025-09" db="UniProtKB">
        <authorList>
            <consortium name="Ensembl"/>
        </authorList>
    </citation>
    <scope>IDENTIFICATION</scope>
</reference>
<accession>H2YQS6</accession>
<reference evidence="2" key="2">
    <citation type="submission" date="2025-08" db="UniProtKB">
        <authorList>
            <consortium name="Ensembl"/>
        </authorList>
    </citation>
    <scope>IDENTIFICATION</scope>
</reference>
<feature type="region of interest" description="Disordered" evidence="1">
    <location>
        <begin position="339"/>
        <end position="447"/>
    </location>
</feature>
<proteinExistence type="predicted"/>